<feature type="transmembrane region" description="Helical" evidence="1">
    <location>
        <begin position="12"/>
        <end position="40"/>
    </location>
</feature>
<keyword evidence="3" id="KW-1185">Reference proteome</keyword>
<dbReference type="Proteomes" id="UP000185557">
    <property type="component" value="Unassembled WGS sequence"/>
</dbReference>
<dbReference type="OrthoDB" id="574567at2"/>
<keyword evidence="1" id="KW-0472">Membrane</keyword>
<dbReference type="STRING" id="549789.NIES30_00240"/>
<accession>A0A1U7J9X6</accession>
<dbReference type="AlphaFoldDB" id="A0A1U7J9X6"/>
<dbReference type="EMBL" id="MRCG01000001">
    <property type="protein sequence ID" value="OKH50577.1"/>
    <property type="molecule type" value="Genomic_DNA"/>
</dbReference>
<evidence type="ECO:0000313" key="3">
    <source>
        <dbReference type="Proteomes" id="UP000185557"/>
    </source>
</evidence>
<dbReference type="RefSeq" id="WP_073606391.1">
    <property type="nucleotide sequence ID" value="NZ_MRCG01000001.1"/>
</dbReference>
<gene>
    <name evidence="2" type="ORF">NIES30_00240</name>
</gene>
<organism evidence="2 3">
    <name type="scientific">Phormidium tenue NIES-30</name>
    <dbReference type="NCBI Taxonomy" id="549789"/>
    <lineage>
        <taxon>Bacteria</taxon>
        <taxon>Bacillati</taxon>
        <taxon>Cyanobacteriota</taxon>
        <taxon>Cyanophyceae</taxon>
        <taxon>Oscillatoriophycideae</taxon>
        <taxon>Oscillatoriales</taxon>
        <taxon>Oscillatoriaceae</taxon>
        <taxon>Phormidium</taxon>
    </lineage>
</organism>
<sequence length="95" mass="10424">MADKIIPPALKIWLAFLFIFLLLGYGVVPSILLGAVAGFAGGTINAWWMTPGGEPTTTLELPAPLRQLNPRRLPLGNLLRRGGTQRLPRLPRARR</sequence>
<protein>
    <submittedName>
        <fullName evidence="2">Uncharacterized protein</fullName>
    </submittedName>
</protein>
<comment type="caution">
    <text evidence="2">The sequence shown here is derived from an EMBL/GenBank/DDBJ whole genome shotgun (WGS) entry which is preliminary data.</text>
</comment>
<reference evidence="2 3" key="1">
    <citation type="submission" date="2016-11" db="EMBL/GenBank/DDBJ databases">
        <title>Draft Genome Sequences of Nine Cyanobacterial Strains from Diverse Habitats.</title>
        <authorList>
            <person name="Zhu T."/>
            <person name="Hou S."/>
            <person name="Lu X."/>
            <person name="Hess W.R."/>
        </authorList>
    </citation>
    <scope>NUCLEOTIDE SEQUENCE [LARGE SCALE GENOMIC DNA]</scope>
    <source>
        <strain evidence="2 3">NIES-30</strain>
    </source>
</reference>
<keyword evidence="1" id="KW-0812">Transmembrane</keyword>
<keyword evidence="1" id="KW-1133">Transmembrane helix</keyword>
<evidence type="ECO:0000313" key="2">
    <source>
        <dbReference type="EMBL" id="OKH50577.1"/>
    </source>
</evidence>
<evidence type="ECO:0000256" key="1">
    <source>
        <dbReference type="SAM" id="Phobius"/>
    </source>
</evidence>
<proteinExistence type="predicted"/>
<name>A0A1U7J9X6_9CYAN</name>